<feature type="domain" description="Response regulatory" evidence="5">
    <location>
        <begin position="3"/>
        <end position="119"/>
    </location>
</feature>
<comment type="caution">
    <text evidence="6">The sequence shown here is derived from an EMBL/GenBank/DDBJ whole genome shotgun (WGS) entry which is preliminary data.</text>
</comment>
<proteinExistence type="predicted"/>
<dbReference type="Gene3D" id="3.40.50.2300">
    <property type="match status" value="1"/>
</dbReference>
<name>A0ABP6AYW8_9ACTN</name>
<dbReference type="PANTHER" id="PTHR48111">
    <property type="entry name" value="REGULATOR OF RPOS"/>
    <property type="match status" value="1"/>
</dbReference>
<gene>
    <name evidence="6" type="ORF">GCM10010201_29870</name>
</gene>
<dbReference type="EMBL" id="BAAARY010000015">
    <property type="protein sequence ID" value="GAA2528786.1"/>
    <property type="molecule type" value="Genomic_DNA"/>
</dbReference>
<dbReference type="InterPro" id="IPR039420">
    <property type="entry name" value="WalR-like"/>
</dbReference>
<dbReference type="Proteomes" id="UP001499978">
    <property type="component" value="Unassembled WGS sequence"/>
</dbReference>
<evidence type="ECO:0000256" key="1">
    <source>
        <dbReference type="ARBA" id="ARBA00022553"/>
    </source>
</evidence>
<sequence length="155" mass="16598">MATILVVDDDADHRRLFAWALIRAGHEPLAVSAAEEAITTIHDGGIDAVLLDVRLPGRSGIDLCRRLRKDPTTVNLPIVIVSTQAYDTHIRAGLAAGADDYVVKPFHRGDLVNRLDAAIAKSPVHSARAANLALRAATASLTPRSEEPQLARESA</sequence>
<keyword evidence="3" id="KW-0238">DNA-binding</keyword>
<keyword evidence="2" id="KW-0902">Two-component regulatory system</keyword>
<keyword evidence="7" id="KW-1185">Reference proteome</keyword>
<evidence type="ECO:0000313" key="7">
    <source>
        <dbReference type="Proteomes" id="UP001499978"/>
    </source>
</evidence>
<dbReference type="PANTHER" id="PTHR48111:SF40">
    <property type="entry name" value="PHOSPHATE REGULON TRANSCRIPTIONAL REGULATORY PROTEIN PHOB"/>
    <property type="match status" value="1"/>
</dbReference>
<dbReference type="InterPro" id="IPR011006">
    <property type="entry name" value="CheY-like_superfamily"/>
</dbReference>
<accession>A0ABP6AYW8</accession>
<evidence type="ECO:0000259" key="5">
    <source>
        <dbReference type="PROSITE" id="PS50110"/>
    </source>
</evidence>
<protein>
    <recommendedName>
        <fullName evidence="5">Response regulatory domain-containing protein</fullName>
    </recommendedName>
</protein>
<evidence type="ECO:0000313" key="6">
    <source>
        <dbReference type="EMBL" id="GAA2528786.1"/>
    </source>
</evidence>
<dbReference type="Pfam" id="PF00072">
    <property type="entry name" value="Response_reg"/>
    <property type="match status" value="1"/>
</dbReference>
<feature type="modified residue" description="4-aspartylphosphate" evidence="4">
    <location>
        <position position="52"/>
    </location>
</feature>
<organism evidence="6 7">
    <name type="scientific">Pilimelia columellifera subsp. columellifera</name>
    <dbReference type="NCBI Taxonomy" id="706583"/>
    <lineage>
        <taxon>Bacteria</taxon>
        <taxon>Bacillati</taxon>
        <taxon>Actinomycetota</taxon>
        <taxon>Actinomycetes</taxon>
        <taxon>Micromonosporales</taxon>
        <taxon>Micromonosporaceae</taxon>
        <taxon>Pilimelia</taxon>
    </lineage>
</organism>
<dbReference type="PROSITE" id="PS50110">
    <property type="entry name" value="RESPONSE_REGULATORY"/>
    <property type="match status" value="1"/>
</dbReference>
<evidence type="ECO:0000256" key="3">
    <source>
        <dbReference type="ARBA" id="ARBA00023125"/>
    </source>
</evidence>
<evidence type="ECO:0000256" key="4">
    <source>
        <dbReference type="PROSITE-ProRule" id="PRU00169"/>
    </source>
</evidence>
<evidence type="ECO:0000256" key="2">
    <source>
        <dbReference type="ARBA" id="ARBA00023012"/>
    </source>
</evidence>
<dbReference type="InterPro" id="IPR001789">
    <property type="entry name" value="Sig_transdc_resp-reg_receiver"/>
</dbReference>
<dbReference type="SMART" id="SM00448">
    <property type="entry name" value="REC"/>
    <property type="match status" value="1"/>
</dbReference>
<dbReference type="SUPFAM" id="SSF52172">
    <property type="entry name" value="CheY-like"/>
    <property type="match status" value="1"/>
</dbReference>
<keyword evidence="1 4" id="KW-0597">Phosphoprotein</keyword>
<reference evidence="7" key="1">
    <citation type="journal article" date="2019" name="Int. J. Syst. Evol. Microbiol.">
        <title>The Global Catalogue of Microorganisms (GCM) 10K type strain sequencing project: providing services to taxonomists for standard genome sequencing and annotation.</title>
        <authorList>
            <consortium name="The Broad Institute Genomics Platform"/>
            <consortium name="The Broad Institute Genome Sequencing Center for Infectious Disease"/>
            <person name="Wu L."/>
            <person name="Ma J."/>
        </authorList>
    </citation>
    <scope>NUCLEOTIDE SEQUENCE [LARGE SCALE GENOMIC DNA]</scope>
    <source>
        <strain evidence="7">JCM 3367</strain>
    </source>
</reference>
<dbReference type="RefSeq" id="WP_344173500.1">
    <property type="nucleotide sequence ID" value="NZ_BAAARY010000015.1"/>
</dbReference>